<comment type="caution">
    <text evidence="1">The sequence shown here is derived from an EMBL/GenBank/DDBJ whole genome shotgun (WGS) entry which is preliminary data.</text>
</comment>
<keyword evidence="2" id="KW-1185">Reference proteome</keyword>
<evidence type="ECO:0000313" key="2">
    <source>
        <dbReference type="Proteomes" id="UP000220527"/>
    </source>
</evidence>
<gene>
    <name evidence="1" type="ORF">CJ255_16685</name>
</gene>
<evidence type="ECO:0000313" key="1">
    <source>
        <dbReference type="EMBL" id="PDW01898.1"/>
    </source>
</evidence>
<proteinExistence type="predicted"/>
<dbReference type="AlphaFoldDB" id="A0A2A6RG94"/>
<dbReference type="EMBL" id="NQWI01000100">
    <property type="protein sequence ID" value="PDW01898.1"/>
    <property type="molecule type" value="Genomic_DNA"/>
</dbReference>
<name>A0A2A6RG94_9CHLR</name>
<protein>
    <submittedName>
        <fullName evidence="1">Uncharacterized protein</fullName>
    </submittedName>
</protein>
<organism evidence="1 2">
    <name type="scientific">Candidatus Viridilinea mediisalina</name>
    <dbReference type="NCBI Taxonomy" id="2024553"/>
    <lineage>
        <taxon>Bacteria</taxon>
        <taxon>Bacillati</taxon>
        <taxon>Chloroflexota</taxon>
        <taxon>Chloroflexia</taxon>
        <taxon>Chloroflexales</taxon>
        <taxon>Chloroflexineae</taxon>
        <taxon>Oscillochloridaceae</taxon>
        <taxon>Candidatus Viridilinea</taxon>
    </lineage>
</organism>
<accession>A0A2A6RG94</accession>
<reference evidence="2" key="1">
    <citation type="submission" date="2017-08" db="EMBL/GenBank/DDBJ databases">
        <authorList>
            <person name="Grouzdev D.S."/>
            <person name="Gaisin V.A."/>
            <person name="Rysina M.S."/>
            <person name="Gorlenko V.M."/>
        </authorList>
    </citation>
    <scope>NUCLEOTIDE SEQUENCE [LARGE SCALE GENOMIC DNA]</scope>
    <source>
        <strain evidence="2">Kir15-3F</strain>
    </source>
</reference>
<dbReference type="Proteomes" id="UP000220527">
    <property type="component" value="Unassembled WGS sequence"/>
</dbReference>
<sequence length="81" mass="9206">MKIKEACIVAEHALGKRFVVLRLDLDVEKDDRLLAVQSGHSDQFIYILLALAHLWVDLQEGKWLIFDRLCPVDSCVGLGEE</sequence>